<evidence type="ECO:0000313" key="2">
    <source>
        <dbReference type="EMBL" id="GAK44388.1"/>
    </source>
</evidence>
<gene>
    <name evidence="2" type="ORF">M2A_0887</name>
</gene>
<dbReference type="eggNOG" id="ENOG503393B">
    <property type="taxonomic scope" value="Bacteria"/>
</dbReference>
<evidence type="ECO:0000313" key="3">
    <source>
        <dbReference type="Proteomes" id="UP000028702"/>
    </source>
</evidence>
<dbReference type="RefSeq" id="WP_045443476.1">
    <property type="nucleotide sequence ID" value="NZ_BBIO01000003.1"/>
</dbReference>
<proteinExistence type="predicted"/>
<sequence>MTRQKTPVDRASELARRIWLAGVGAYGQAYDEAQEQMSRVNEETSKVFEELVNRGETLEKKLAPARERVTQQSDKALASLEERLERMRAMFGMSGNDPDLARKVDALTAKVDALSAKLDALGAAGAKKPAAKKAAAKKPAAKKKAPAKKAAAKKKTAAKKR</sequence>
<dbReference type="Pfam" id="PF05597">
    <property type="entry name" value="Phasin"/>
    <property type="match status" value="1"/>
</dbReference>
<protein>
    <submittedName>
        <fullName evidence="2">Conserved protein</fullName>
    </submittedName>
</protein>
<accession>A0A081B8M0</accession>
<feature type="region of interest" description="Disordered" evidence="1">
    <location>
        <begin position="122"/>
        <end position="161"/>
    </location>
</feature>
<dbReference type="STRING" id="1333998.M2A_0887"/>
<dbReference type="InterPro" id="IPR008769">
    <property type="entry name" value="PhaF_PhaI"/>
</dbReference>
<dbReference type="AlphaFoldDB" id="A0A081B8M0"/>
<evidence type="ECO:0000256" key="1">
    <source>
        <dbReference type="SAM" id="MobiDB-lite"/>
    </source>
</evidence>
<feature type="compositionally biased region" description="Basic residues" evidence="1">
    <location>
        <begin position="129"/>
        <end position="161"/>
    </location>
</feature>
<reference evidence="2 3" key="1">
    <citation type="submission" date="2014-07" db="EMBL/GenBank/DDBJ databases">
        <title>Tepidicaulis marinum gen. nov., sp. nov., a novel marine bacterium denitrifying nitrate to nitrous oxide strictly under microaerobic conditions.</title>
        <authorList>
            <person name="Takeuchi M."/>
            <person name="Yamagishi T."/>
            <person name="Kamagata Y."/>
            <person name="Oshima K."/>
            <person name="Hattori M."/>
            <person name="Katayama T."/>
            <person name="Hanada S."/>
            <person name="Tamaki H."/>
            <person name="Marumo K."/>
            <person name="Maeda H."/>
            <person name="Nedachi M."/>
            <person name="Iwasaki W."/>
            <person name="Suwa Y."/>
            <person name="Sakata S."/>
        </authorList>
    </citation>
    <scope>NUCLEOTIDE SEQUENCE [LARGE SCALE GENOMIC DNA]</scope>
    <source>
        <strain evidence="2 3">MA2</strain>
    </source>
</reference>
<comment type="caution">
    <text evidence="2">The sequence shown here is derived from an EMBL/GenBank/DDBJ whole genome shotgun (WGS) entry which is preliminary data.</text>
</comment>
<keyword evidence="3" id="KW-1185">Reference proteome</keyword>
<dbReference type="EMBL" id="BBIO01000003">
    <property type="protein sequence ID" value="GAK44388.1"/>
    <property type="molecule type" value="Genomic_DNA"/>
</dbReference>
<dbReference type="Proteomes" id="UP000028702">
    <property type="component" value="Unassembled WGS sequence"/>
</dbReference>
<organism evidence="2 3">
    <name type="scientific">Tepidicaulis marinus</name>
    <dbReference type="NCBI Taxonomy" id="1333998"/>
    <lineage>
        <taxon>Bacteria</taxon>
        <taxon>Pseudomonadati</taxon>
        <taxon>Pseudomonadota</taxon>
        <taxon>Alphaproteobacteria</taxon>
        <taxon>Hyphomicrobiales</taxon>
        <taxon>Parvibaculaceae</taxon>
        <taxon>Tepidicaulis</taxon>
    </lineage>
</organism>
<name>A0A081B8M0_9HYPH</name>